<evidence type="ECO:0000313" key="1">
    <source>
        <dbReference type="EMBL" id="RIV25430.1"/>
    </source>
</evidence>
<evidence type="ECO:0000313" key="2">
    <source>
        <dbReference type="Proteomes" id="UP000283523"/>
    </source>
</evidence>
<gene>
    <name evidence="1" type="ORF">DYU11_09025</name>
</gene>
<dbReference type="AlphaFoldDB" id="A0A418MF45"/>
<dbReference type="Proteomes" id="UP000283523">
    <property type="component" value="Unassembled WGS sequence"/>
</dbReference>
<accession>A0A418MF45</accession>
<dbReference type="RefSeq" id="WP_119667312.1">
    <property type="nucleotide sequence ID" value="NZ_QXED01000002.1"/>
</dbReference>
<protein>
    <submittedName>
        <fullName evidence="1">Uncharacterized protein</fullName>
    </submittedName>
</protein>
<name>A0A418MF45_9BACT</name>
<organism evidence="1 2">
    <name type="scientific">Fibrisoma montanum</name>
    <dbReference type="NCBI Taxonomy" id="2305895"/>
    <lineage>
        <taxon>Bacteria</taxon>
        <taxon>Pseudomonadati</taxon>
        <taxon>Bacteroidota</taxon>
        <taxon>Cytophagia</taxon>
        <taxon>Cytophagales</taxon>
        <taxon>Spirosomataceae</taxon>
        <taxon>Fibrisoma</taxon>
    </lineage>
</organism>
<reference evidence="1 2" key="1">
    <citation type="submission" date="2018-08" db="EMBL/GenBank/DDBJ databases">
        <title>Fibrisoma montanum sp. nov., isolated from Danxia mountain soil.</title>
        <authorList>
            <person name="Huang Y."/>
        </authorList>
    </citation>
    <scope>NUCLEOTIDE SEQUENCE [LARGE SCALE GENOMIC DNA]</scope>
    <source>
        <strain evidence="1 2">HYT19</strain>
    </source>
</reference>
<dbReference type="OrthoDB" id="761425at2"/>
<keyword evidence="2" id="KW-1185">Reference proteome</keyword>
<sequence>MNPTLNMPGAWAAVRDVPPSLSPVSLNKTLYVAKLSDEFSMTPEAIPGLESVEDVMEHFKPEVGVTLEDEQGGSSYETFQFRQMGDFSREGLVEQSKLMRDLNRKILDLQKIDMQLRSNKLLQNALLNAEARLAMLEMIQQMLDEIEQAS</sequence>
<dbReference type="EMBL" id="QXED01000002">
    <property type="protein sequence ID" value="RIV25430.1"/>
    <property type="molecule type" value="Genomic_DNA"/>
</dbReference>
<proteinExistence type="predicted"/>
<comment type="caution">
    <text evidence="1">The sequence shown here is derived from an EMBL/GenBank/DDBJ whole genome shotgun (WGS) entry which is preliminary data.</text>
</comment>